<keyword evidence="1" id="KW-0812">Transmembrane</keyword>
<dbReference type="InterPro" id="IPR053160">
    <property type="entry name" value="MFS_DHA3_Transporter"/>
</dbReference>
<dbReference type="GO" id="GO:0022857">
    <property type="term" value="F:transmembrane transporter activity"/>
    <property type="evidence" value="ECO:0007669"/>
    <property type="project" value="InterPro"/>
</dbReference>
<accession>A0A1H7NBJ6</accession>
<dbReference type="RefSeq" id="WP_074793279.1">
    <property type="nucleotide sequence ID" value="NZ_FOAD01000003.1"/>
</dbReference>
<reference evidence="2 3" key="1">
    <citation type="submission" date="2016-10" db="EMBL/GenBank/DDBJ databases">
        <authorList>
            <person name="de Groot N.N."/>
        </authorList>
    </citation>
    <scope>NUCLEOTIDE SEQUENCE [LARGE SCALE GENOMIC DNA]</scope>
    <source>
        <strain evidence="2 3">CDM_5</strain>
    </source>
</reference>
<dbReference type="OrthoDB" id="85689at2157"/>
<gene>
    <name evidence="2" type="ORF">SAMN04488691_103256</name>
</gene>
<feature type="transmembrane region" description="Helical" evidence="1">
    <location>
        <begin position="161"/>
        <end position="181"/>
    </location>
</feature>
<feature type="transmembrane region" description="Helical" evidence="1">
    <location>
        <begin position="373"/>
        <end position="392"/>
    </location>
</feature>
<feature type="transmembrane region" description="Helical" evidence="1">
    <location>
        <begin position="340"/>
        <end position="361"/>
    </location>
</feature>
<dbReference type="PANTHER" id="PTHR23530:SF1">
    <property type="entry name" value="PERMEASE, MAJOR FACILITATOR SUPERFAMILY-RELATED"/>
    <property type="match status" value="1"/>
</dbReference>
<feature type="transmembrane region" description="Helical" evidence="1">
    <location>
        <begin position="221"/>
        <end position="241"/>
    </location>
</feature>
<feature type="transmembrane region" description="Helical" evidence="1">
    <location>
        <begin position="253"/>
        <end position="277"/>
    </location>
</feature>
<dbReference type="Pfam" id="PF07690">
    <property type="entry name" value="MFS_1"/>
    <property type="match status" value="1"/>
</dbReference>
<feature type="transmembrane region" description="Helical" evidence="1">
    <location>
        <begin position="36"/>
        <end position="55"/>
    </location>
</feature>
<keyword evidence="1" id="KW-1133">Transmembrane helix</keyword>
<dbReference type="InterPro" id="IPR011701">
    <property type="entry name" value="MFS"/>
</dbReference>
<feature type="transmembrane region" description="Helical" evidence="1">
    <location>
        <begin position="289"/>
        <end position="313"/>
    </location>
</feature>
<feature type="transmembrane region" description="Helical" evidence="1">
    <location>
        <begin position="12"/>
        <end position="30"/>
    </location>
</feature>
<name>A0A1H7NBJ6_HALLR</name>
<proteinExistence type="predicted"/>
<dbReference type="Gene3D" id="1.20.1250.20">
    <property type="entry name" value="MFS general substrate transporter like domains"/>
    <property type="match status" value="2"/>
</dbReference>
<feature type="transmembrane region" description="Helical" evidence="1">
    <location>
        <begin position="76"/>
        <end position="102"/>
    </location>
</feature>
<dbReference type="Proteomes" id="UP000183894">
    <property type="component" value="Unassembled WGS sequence"/>
</dbReference>
<dbReference type="AlphaFoldDB" id="A0A1H7NBJ6"/>
<evidence type="ECO:0000313" key="3">
    <source>
        <dbReference type="Proteomes" id="UP000183894"/>
    </source>
</evidence>
<sequence length="413" mass="44393">MGRSRSLLRRYYLFRVTNTSGFFLPVAMIILQHKGFGLGFIGLAYGVYAFAKILLEIPTGYVGDWLGRRASLAAGSAVRVLVLGVYPFVDTAAVYLGVHVLWAVGRSFRSGTQDAWLYELLQARFDEDEFARIESRGSFAKLAVDAATALAAGVLYSFDPALPFVATAAIAAVGIPILYAFPSIDRLRTESDDASLDSDRDVLTVGDAIDMLRIQLRRPQIRWFVLFASLFYSLFVVTRIYEQPALDAVGIPVTGFGVLYAGFKVFSAGMASTVGWLHDRLGTKGVMLSLIPIYGVAYASIALSPLLVVPVLFLNRGLNTVVRPVRNQYLNDRMADVARATVLSGASMALAVIGGTARIAAGWATELLGPVGFLPWAGVTLATAAGVLWLLVSPVRHPEVSEGGSPASATMAE</sequence>
<evidence type="ECO:0000256" key="1">
    <source>
        <dbReference type="SAM" id="Phobius"/>
    </source>
</evidence>
<organism evidence="2 3">
    <name type="scientific">Haloferax larsenii</name>
    <dbReference type="NCBI Taxonomy" id="302484"/>
    <lineage>
        <taxon>Archaea</taxon>
        <taxon>Methanobacteriati</taxon>
        <taxon>Methanobacteriota</taxon>
        <taxon>Stenosarchaea group</taxon>
        <taxon>Halobacteria</taxon>
        <taxon>Halobacteriales</taxon>
        <taxon>Haloferacaceae</taxon>
        <taxon>Haloferax</taxon>
    </lineage>
</organism>
<dbReference type="PANTHER" id="PTHR23530">
    <property type="entry name" value="TRANSPORT PROTEIN-RELATED"/>
    <property type="match status" value="1"/>
</dbReference>
<protein>
    <submittedName>
        <fullName evidence="2">Major Facilitator Superfamily protein</fullName>
    </submittedName>
</protein>
<dbReference type="EMBL" id="FOAD01000003">
    <property type="protein sequence ID" value="SEL20860.1"/>
    <property type="molecule type" value="Genomic_DNA"/>
</dbReference>
<evidence type="ECO:0000313" key="2">
    <source>
        <dbReference type="EMBL" id="SEL20860.1"/>
    </source>
</evidence>
<dbReference type="InterPro" id="IPR036259">
    <property type="entry name" value="MFS_trans_sf"/>
</dbReference>
<dbReference type="SUPFAM" id="SSF103473">
    <property type="entry name" value="MFS general substrate transporter"/>
    <property type="match status" value="1"/>
</dbReference>
<keyword evidence="1" id="KW-0472">Membrane</keyword>